<comment type="caution">
    <text evidence="2">The sequence shown here is derived from an EMBL/GenBank/DDBJ whole genome shotgun (WGS) entry which is preliminary data.</text>
</comment>
<evidence type="ECO:0000313" key="3">
    <source>
        <dbReference type="Proteomes" id="UP000518752"/>
    </source>
</evidence>
<feature type="transmembrane region" description="Helical" evidence="1">
    <location>
        <begin position="20"/>
        <end position="42"/>
    </location>
</feature>
<evidence type="ECO:0000256" key="1">
    <source>
        <dbReference type="SAM" id="Phobius"/>
    </source>
</evidence>
<reference evidence="2 3" key="1">
    <citation type="journal article" date="2020" name="ISME J.">
        <title>Uncovering the hidden diversity of litter-decomposition mechanisms in mushroom-forming fungi.</title>
        <authorList>
            <person name="Floudas D."/>
            <person name="Bentzer J."/>
            <person name="Ahren D."/>
            <person name="Johansson T."/>
            <person name="Persson P."/>
            <person name="Tunlid A."/>
        </authorList>
    </citation>
    <scope>NUCLEOTIDE SEQUENCE [LARGE SCALE GENOMIC DNA]</scope>
    <source>
        <strain evidence="2 3">CBS 406.79</strain>
    </source>
</reference>
<protein>
    <submittedName>
        <fullName evidence="2">Uncharacterized protein</fullName>
    </submittedName>
</protein>
<feature type="transmembrane region" description="Helical" evidence="1">
    <location>
        <begin position="260"/>
        <end position="280"/>
    </location>
</feature>
<feature type="transmembrane region" description="Helical" evidence="1">
    <location>
        <begin position="219"/>
        <end position="240"/>
    </location>
</feature>
<dbReference type="EMBL" id="JAACJN010000113">
    <property type="protein sequence ID" value="KAF5371924.1"/>
    <property type="molecule type" value="Genomic_DNA"/>
</dbReference>
<dbReference type="OrthoDB" id="2744793at2759"/>
<feature type="transmembrane region" description="Helical" evidence="1">
    <location>
        <begin position="54"/>
        <end position="74"/>
    </location>
</feature>
<proteinExistence type="predicted"/>
<feature type="transmembrane region" description="Helical" evidence="1">
    <location>
        <begin position="115"/>
        <end position="133"/>
    </location>
</feature>
<keyword evidence="1" id="KW-0812">Transmembrane</keyword>
<keyword evidence="3" id="KW-1185">Reference proteome</keyword>
<accession>A0A8H5GVU9</accession>
<name>A0A8H5GVU9_9AGAR</name>
<gene>
    <name evidence="2" type="ORF">D9757_011502</name>
</gene>
<feature type="transmembrane region" description="Helical" evidence="1">
    <location>
        <begin position="177"/>
        <end position="198"/>
    </location>
</feature>
<organism evidence="2 3">
    <name type="scientific">Collybiopsis confluens</name>
    <dbReference type="NCBI Taxonomy" id="2823264"/>
    <lineage>
        <taxon>Eukaryota</taxon>
        <taxon>Fungi</taxon>
        <taxon>Dikarya</taxon>
        <taxon>Basidiomycota</taxon>
        <taxon>Agaricomycotina</taxon>
        <taxon>Agaricomycetes</taxon>
        <taxon>Agaricomycetidae</taxon>
        <taxon>Agaricales</taxon>
        <taxon>Marasmiineae</taxon>
        <taxon>Omphalotaceae</taxon>
        <taxon>Collybiopsis</taxon>
    </lineage>
</organism>
<sequence>MLTPLEQQELLSIGVNTTMNMINTIITSTGYGVMVLMMFVAMHYLSKKQRTIPVIALATCSIVMFLLFTIQYIYYSGFIVLAIAAATDESPQQAASYARTAQYLSDMAFSGSQPGLMFLVGDMIVVWRAWVLLPTGRFYRVILSVLMLANAGIIIADTVLDYIQIQLGTLQGLGYDTDWLMCVSTLLINLFATLLIVWKLWTHQRSILGRSSGHHIQKILIVLIESGALMGITQTINLALTTVTNYRSHFTLGERYTPNIFSALAMIATAWYPIAVIILVNTGNSPVYATVHFTDSDVLEDPQSIHH</sequence>
<evidence type="ECO:0000313" key="2">
    <source>
        <dbReference type="EMBL" id="KAF5371924.1"/>
    </source>
</evidence>
<dbReference type="Proteomes" id="UP000518752">
    <property type="component" value="Unassembled WGS sequence"/>
</dbReference>
<feature type="transmembrane region" description="Helical" evidence="1">
    <location>
        <begin position="145"/>
        <end position="165"/>
    </location>
</feature>
<dbReference type="AlphaFoldDB" id="A0A8H5GVU9"/>
<keyword evidence="1" id="KW-0472">Membrane</keyword>
<keyword evidence="1" id="KW-1133">Transmembrane helix</keyword>